<reference evidence="9" key="1">
    <citation type="submission" date="2023-06" db="EMBL/GenBank/DDBJ databases">
        <title>Genomic of Parafulvivirga corallium.</title>
        <authorList>
            <person name="Wang G."/>
        </authorList>
    </citation>
    <scope>NUCLEOTIDE SEQUENCE</scope>
    <source>
        <strain evidence="9">BMA10</strain>
    </source>
</reference>
<feature type="domain" description="ABC3 transporter permease C-terminal" evidence="7">
    <location>
        <begin position="370"/>
        <end position="484"/>
    </location>
</feature>
<feature type="transmembrane region" description="Helical" evidence="6">
    <location>
        <begin position="459"/>
        <end position="482"/>
    </location>
</feature>
<evidence type="ECO:0000256" key="4">
    <source>
        <dbReference type="ARBA" id="ARBA00022989"/>
    </source>
</evidence>
<feature type="transmembrane region" description="Helical" evidence="6">
    <location>
        <begin position="503"/>
        <end position="525"/>
    </location>
</feature>
<gene>
    <name evidence="9" type="ORF">QQ008_29175</name>
</gene>
<keyword evidence="10" id="KW-1185">Reference proteome</keyword>
<feature type="transmembrane region" description="Helical" evidence="6">
    <location>
        <begin position="366"/>
        <end position="392"/>
    </location>
</feature>
<evidence type="ECO:0000313" key="9">
    <source>
        <dbReference type="EMBL" id="MDN5205491.1"/>
    </source>
</evidence>
<dbReference type="PANTHER" id="PTHR30572">
    <property type="entry name" value="MEMBRANE COMPONENT OF TRANSPORTER-RELATED"/>
    <property type="match status" value="1"/>
</dbReference>
<dbReference type="EMBL" id="JAUJEA010000019">
    <property type="protein sequence ID" value="MDN5205491.1"/>
    <property type="molecule type" value="Genomic_DNA"/>
</dbReference>
<keyword evidence="3 6" id="KW-0812">Transmembrane</keyword>
<protein>
    <submittedName>
        <fullName evidence="9">ABC transporter permease</fullName>
    </submittedName>
</protein>
<dbReference type="PANTHER" id="PTHR30572:SF18">
    <property type="entry name" value="ABC-TYPE MACROLIDE FAMILY EXPORT SYSTEM PERMEASE COMPONENT 2"/>
    <property type="match status" value="1"/>
</dbReference>
<feature type="domain" description="MacB-like periplasmic core" evidence="8">
    <location>
        <begin position="96"/>
        <end position="317"/>
    </location>
</feature>
<evidence type="ECO:0000256" key="3">
    <source>
        <dbReference type="ARBA" id="ARBA00022692"/>
    </source>
</evidence>
<name>A0ABT8KXF5_9BACT</name>
<comment type="subcellular location">
    <subcellularLocation>
        <location evidence="1">Cell membrane</location>
        <topology evidence="1">Multi-pass membrane protein</topology>
    </subcellularLocation>
</comment>
<keyword evidence="2" id="KW-1003">Cell membrane</keyword>
<evidence type="ECO:0000259" key="8">
    <source>
        <dbReference type="Pfam" id="PF12704"/>
    </source>
</evidence>
<feature type="domain" description="MacB-like periplasmic core" evidence="8">
    <location>
        <begin position="550"/>
        <end position="667"/>
    </location>
</feature>
<evidence type="ECO:0000256" key="2">
    <source>
        <dbReference type="ARBA" id="ARBA00022475"/>
    </source>
</evidence>
<dbReference type="RefSeq" id="WP_346755513.1">
    <property type="nucleotide sequence ID" value="NZ_JAUJEA010000019.1"/>
</dbReference>
<feature type="transmembrane region" description="Helical" evidence="6">
    <location>
        <begin position="416"/>
        <end position="439"/>
    </location>
</feature>
<dbReference type="Proteomes" id="UP001172082">
    <property type="component" value="Unassembled WGS sequence"/>
</dbReference>
<evidence type="ECO:0000259" key="7">
    <source>
        <dbReference type="Pfam" id="PF02687"/>
    </source>
</evidence>
<dbReference type="NCBIfam" id="NF038404">
    <property type="entry name" value="perm_prefix_2"/>
    <property type="match status" value="1"/>
</dbReference>
<sequence length="866" mass="98916">MNRKHHIPKIPHAFFKWYCKRERYEELHGDLEEFYYERVAEKGMMKARLYYLWDVICCCQPYAWKKPKSQTNSNIIMFRNYFKTSRRSLMKSPLSSFINIFGLAAVIGVCVYVYSFAQWIYSIDQFHEHKNEVYLATFFADRDGTVKQNGKTPRPLGKMLREDFTHIKKVCRIEDGNVVLKYEDKVFHEKMRYADPEFLEMFTFPLKWGSPSSLADMNSIILSEDMSIKYFGEENPLDRDIQVIFGENNSKTFTIAGVAKAFPDACSIDFDFLINFKNWQVADPSYDMDDWSAFVDATLIQVADPTDLFPIEQEMEKYKILQNKAEDDWAIDSFAFEQLATLYEKGGDIRGDIAGNGFGSNYRAVVIISIITLMMLAMACFNYINIAIVSAAKRLKEIGLRKVVGASRKMVITQFLAENIFITSFALVFGFILGITIIIPWFERILDVDFSFSLLDKNFLIFMVSTLLFTGIASGMYPAFYISKFRVVGILKGSVKFGKKNPLTKVFLTFQLILACILISTAVMFTQNTAYLNDRSWGYNQGAALYAQVSDQSAYERLYAAMTQNPNVLSISGSSHHLGRSNTTTVVDVPDRQYEVQQLSVDANYFETMGVTLIDGRTFIDHHKSDKQAVVVNETLVENMALDKPIGQQFKIDSVDYEVIGVVKDFHLYSFNETIQPTLFKVANRKDYRYLSMKVNNGSEREVYKSLLNKWLALFPEIPFQGGYQEDVWGGYFEEIDTHAVVWNRIAIMAMLLVGLGLYGLVTLNVAGRTREFSIRKVLGAALKNIASNIISQYVILFAIALFIGGPISYFLVEWFFDFVYPYHVPMNSLGVVIAVTSLISLLLLVVSTQMRKVSKSNPVDGLKVE</sequence>
<organism evidence="9 10">
    <name type="scientific">Splendidivirga corallicola</name>
    <dbReference type="NCBI Taxonomy" id="3051826"/>
    <lineage>
        <taxon>Bacteria</taxon>
        <taxon>Pseudomonadati</taxon>
        <taxon>Bacteroidota</taxon>
        <taxon>Cytophagia</taxon>
        <taxon>Cytophagales</taxon>
        <taxon>Splendidivirgaceae</taxon>
        <taxon>Splendidivirga</taxon>
    </lineage>
</organism>
<dbReference type="InterPro" id="IPR050250">
    <property type="entry name" value="Macrolide_Exporter_MacB"/>
</dbReference>
<comment type="caution">
    <text evidence="9">The sequence shown here is derived from an EMBL/GenBank/DDBJ whole genome shotgun (WGS) entry which is preliminary data.</text>
</comment>
<evidence type="ECO:0000256" key="5">
    <source>
        <dbReference type="ARBA" id="ARBA00023136"/>
    </source>
</evidence>
<dbReference type="InterPro" id="IPR003838">
    <property type="entry name" value="ABC3_permease_C"/>
</dbReference>
<feature type="transmembrane region" description="Helical" evidence="6">
    <location>
        <begin position="825"/>
        <end position="847"/>
    </location>
</feature>
<feature type="domain" description="ABC3 transporter permease C-terminal" evidence="7">
    <location>
        <begin position="746"/>
        <end position="849"/>
    </location>
</feature>
<dbReference type="InterPro" id="IPR025857">
    <property type="entry name" value="MacB_PCD"/>
</dbReference>
<evidence type="ECO:0000256" key="1">
    <source>
        <dbReference type="ARBA" id="ARBA00004651"/>
    </source>
</evidence>
<feature type="transmembrane region" description="Helical" evidence="6">
    <location>
        <begin position="746"/>
        <end position="767"/>
    </location>
</feature>
<keyword evidence="5 6" id="KW-0472">Membrane</keyword>
<feature type="transmembrane region" description="Helical" evidence="6">
    <location>
        <begin position="96"/>
        <end position="121"/>
    </location>
</feature>
<proteinExistence type="predicted"/>
<evidence type="ECO:0000313" key="10">
    <source>
        <dbReference type="Proteomes" id="UP001172082"/>
    </source>
</evidence>
<dbReference type="InterPro" id="IPR047699">
    <property type="entry name" value="Permease_put_prefix"/>
</dbReference>
<evidence type="ECO:0000256" key="6">
    <source>
        <dbReference type="SAM" id="Phobius"/>
    </source>
</evidence>
<feature type="transmembrane region" description="Helical" evidence="6">
    <location>
        <begin position="794"/>
        <end position="813"/>
    </location>
</feature>
<dbReference type="Pfam" id="PF12704">
    <property type="entry name" value="MacB_PCD"/>
    <property type="match status" value="2"/>
</dbReference>
<dbReference type="Pfam" id="PF02687">
    <property type="entry name" value="FtsX"/>
    <property type="match status" value="2"/>
</dbReference>
<keyword evidence="4 6" id="KW-1133">Transmembrane helix</keyword>
<accession>A0ABT8KXF5</accession>